<feature type="chain" id="PRO_5002800700" evidence="6">
    <location>
        <begin position="22"/>
        <end position="267"/>
    </location>
</feature>
<feature type="binding site" evidence="3">
    <location>
        <position position="170"/>
    </location>
    <ligand>
        <name>Cu cation</name>
        <dbReference type="ChEBI" id="CHEBI:23378"/>
    </ligand>
</feature>
<dbReference type="CDD" id="cd02968">
    <property type="entry name" value="SCO"/>
    <property type="match status" value="1"/>
</dbReference>
<dbReference type="PROSITE" id="PS51352">
    <property type="entry name" value="THIOREDOXIN_2"/>
    <property type="match status" value="1"/>
</dbReference>
<dbReference type="STRING" id="497964.CfE428DRAFT_5772"/>
<feature type="disulfide bond" description="Redox-active" evidence="4">
    <location>
        <begin position="76"/>
        <end position="80"/>
    </location>
</feature>
<evidence type="ECO:0000256" key="1">
    <source>
        <dbReference type="ARBA" id="ARBA00010996"/>
    </source>
</evidence>
<dbReference type="InterPro" id="IPR003782">
    <property type="entry name" value="SCO1/SenC"/>
</dbReference>
<accession>B4DA32</accession>
<dbReference type="PANTHER" id="PTHR12151:SF8">
    <property type="entry name" value="THIOREDOXIN DOMAIN-CONTAINING PROTEIN"/>
    <property type="match status" value="1"/>
</dbReference>
<sequence length="267" mass="29664">MKLLSAMLSLALLLAGTLAHGQTLSTEQIGRVDFEQRLGASVPLNAIFHDETGAPVMLSHYFGERPVVLVMAYYECPNLCTVVLNGMLNSLRDLRQDVGRDFDVVVVSINPKETFKLAAEKKQTYSMRYGRPGSAKGWHFLTGDAASIQQLADAVGFHYVYEPQSKQYAHASGIVIVTPDGKVSRYFLGIEYPPKDVRAAILQASQSKIGSLANRLLLLCFHYDPQSGRYTLIIKRVIQIAGIGTALLVGSMMVWMFRYERRREGMS</sequence>
<keyword evidence="2 3" id="KW-0186">Copper</keyword>
<evidence type="ECO:0000256" key="2">
    <source>
        <dbReference type="ARBA" id="ARBA00023008"/>
    </source>
</evidence>
<evidence type="ECO:0000256" key="5">
    <source>
        <dbReference type="SAM" id="Phobius"/>
    </source>
</evidence>
<keyword evidence="6" id="KW-0732">Signal</keyword>
<dbReference type="PANTHER" id="PTHR12151">
    <property type="entry name" value="ELECTRON TRANSPORT PROTIN SCO1/SENC FAMILY MEMBER"/>
    <property type="match status" value="1"/>
</dbReference>
<dbReference type="InParanoid" id="B4DA32"/>
<proteinExistence type="inferred from homology"/>
<evidence type="ECO:0000259" key="7">
    <source>
        <dbReference type="PROSITE" id="PS51352"/>
    </source>
</evidence>
<comment type="caution">
    <text evidence="8">The sequence shown here is derived from an EMBL/GenBank/DDBJ whole genome shotgun (WGS) entry which is preliminary data.</text>
</comment>
<dbReference type="Gene3D" id="3.40.30.10">
    <property type="entry name" value="Glutaredoxin"/>
    <property type="match status" value="1"/>
</dbReference>
<evidence type="ECO:0000256" key="4">
    <source>
        <dbReference type="PIRSR" id="PIRSR603782-2"/>
    </source>
</evidence>
<comment type="similarity">
    <text evidence="1">Belongs to the SCO1/2 family.</text>
</comment>
<evidence type="ECO:0000256" key="6">
    <source>
        <dbReference type="SAM" id="SignalP"/>
    </source>
</evidence>
<dbReference type="AlphaFoldDB" id="B4DA32"/>
<dbReference type="InterPro" id="IPR036249">
    <property type="entry name" value="Thioredoxin-like_sf"/>
</dbReference>
<feature type="domain" description="Thioredoxin" evidence="7">
    <location>
        <begin position="36"/>
        <end position="206"/>
    </location>
</feature>
<reference evidence="8 9" key="1">
    <citation type="journal article" date="2011" name="J. Bacteriol.">
        <title>Genome sequence of Chthoniobacter flavus Ellin428, an aerobic heterotrophic soil bacterium.</title>
        <authorList>
            <person name="Kant R."/>
            <person name="van Passel M.W."/>
            <person name="Palva A."/>
            <person name="Lucas S."/>
            <person name="Lapidus A."/>
            <person name="Glavina Del Rio T."/>
            <person name="Dalin E."/>
            <person name="Tice H."/>
            <person name="Bruce D."/>
            <person name="Goodwin L."/>
            <person name="Pitluck S."/>
            <person name="Larimer F.W."/>
            <person name="Land M.L."/>
            <person name="Hauser L."/>
            <person name="Sangwan P."/>
            <person name="de Vos W.M."/>
            <person name="Janssen P.H."/>
            <person name="Smidt H."/>
        </authorList>
    </citation>
    <scope>NUCLEOTIDE SEQUENCE [LARGE SCALE GENOMIC DNA]</scope>
    <source>
        <strain evidence="8 9">Ellin428</strain>
    </source>
</reference>
<keyword evidence="9" id="KW-1185">Reference proteome</keyword>
<keyword evidence="5" id="KW-1133">Transmembrane helix</keyword>
<keyword evidence="4" id="KW-1015">Disulfide bond</keyword>
<dbReference type="SUPFAM" id="SSF52833">
    <property type="entry name" value="Thioredoxin-like"/>
    <property type="match status" value="1"/>
</dbReference>
<feature type="signal peptide" evidence="6">
    <location>
        <begin position="1"/>
        <end position="21"/>
    </location>
</feature>
<keyword evidence="5" id="KW-0472">Membrane</keyword>
<evidence type="ECO:0000256" key="3">
    <source>
        <dbReference type="PIRSR" id="PIRSR603782-1"/>
    </source>
</evidence>
<keyword evidence="5" id="KW-0812">Transmembrane</keyword>
<dbReference type="InterPro" id="IPR013766">
    <property type="entry name" value="Thioredoxin_domain"/>
</dbReference>
<dbReference type="eggNOG" id="COG1999">
    <property type="taxonomic scope" value="Bacteria"/>
</dbReference>
<evidence type="ECO:0000313" key="9">
    <source>
        <dbReference type="Proteomes" id="UP000005824"/>
    </source>
</evidence>
<organism evidence="8 9">
    <name type="scientific">Chthoniobacter flavus Ellin428</name>
    <dbReference type="NCBI Taxonomy" id="497964"/>
    <lineage>
        <taxon>Bacteria</taxon>
        <taxon>Pseudomonadati</taxon>
        <taxon>Verrucomicrobiota</taxon>
        <taxon>Spartobacteria</taxon>
        <taxon>Chthoniobacterales</taxon>
        <taxon>Chthoniobacteraceae</taxon>
        <taxon>Chthoniobacter</taxon>
    </lineage>
</organism>
<gene>
    <name evidence="8" type="ORF">CfE428DRAFT_5772</name>
</gene>
<evidence type="ECO:0000313" key="8">
    <source>
        <dbReference type="EMBL" id="EDY16659.1"/>
    </source>
</evidence>
<dbReference type="Pfam" id="PF02630">
    <property type="entry name" value="SCO1-SenC"/>
    <property type="match status" value="1"/>
</dbReference>
<dbReference type="GO" id="GO:0046872">
    <property type="term" value="F:metal ion binding"/>
    <property type="evidence" value="ECO:0007669"/>
    <property type="project" value="UniProtKB-KW"/>
</dbReference>
<feature type="binding site" evidence="3">
    <location>
        <position position="76"/>
    </location>
    <ligand>
        <name>Cu cation</name>
        <dbReference type="ChEBI" id="CHEBI:23378"/>
    </ligand>
</feature>
<dbReference type="EMBL" id="ABVL01000029">
    <property type="protein sequence ID" value="EDY16659.1"/>
    <property type="molecule type" value="Genomic_DNA"/>
</dbReference>
<feature type="transmembrane region" description="Helical" evidence="5">
    <location>
        <begin position="237"/>
        <end position="257"/>
    </location>
</feature>
<keyword evidence="3" id="KW-0479">Metal-binding</keyword>
<feature type="binding site" evidence="3">
    <location>
        <position position="80"/>
    </location>
    <ligand>
        <name>Cu cation</name>
        <dbReference type="ChEBI" id="CHEBI:23378"/>
    </ligand>
</feature>
<dbReference type="RefSeq" id="WP_006983093.1">
    <property type="nucleotide sequence ID" value="NZ_ABVL01000029.1"/>
</dbReference>
<protein>
    <submittedName>
        <fullName evidence="8">Electron transport protein SCO1/SenC</fullName>
    </submittedName>
</protein>
<dbReference type="Proteomes" id="UP000005824">
    <property type="component" value="Unassembled WGS sequence"/>
</dbReference>
<name>B4DA32_9BACT</name>